<dbReference type="EMBL" id="JH597776">
    <property type="status" value="NOT_ANNOTATED_CDS"/>
    <property type="molecule type" value="Genomic_DNA"/>
</dbReference>
<feature type="region of interest" description="Disordered" evidence="1">
    <location>
        <begin position="1"/>
        <end position="22"/>
    </location>
</feature>
<name>M4B1F6_HYAAE</name>
<evidence type="ECO:0000256" key="1">
    <source>
        <dbReference type="SAM" id="MobiDB-lite"/>
    </source>
</evidence>
<sequence>MEKRDAPASHSTWAHKPNMNGSNVLLYGSLSTKVDKWSIHAIEDIVLGCVTSCQGLSVTR</sequence>
<dbReference type="Proteomes" id="UP000011713">
    <property type="component" value="Unassembled WGS sequence"/>
</dbReference>
<proteinExistence type="predicted"/>
<dbReference type="EnsemblProtists" id="HpaT800103">
    <property type="protein sequence ID" value="HpaP800103"/>
    <property type="gene ID" value="HpaG800103"/>
</dbReference>
<organism evidence="2 3">
    <name type="scientific">Hyaloperonospora arabidopsidis (strain Emoy2)</name>
    <name type="common">Downy mildew agent</name>
    <name type="synonym">Peronospora arabidopsidis</name>
    <dbReference type="NCBI Taxonomy" id="559515"/>
    <lineage>
        <taxon>Eukaryota</taxon>
        <taxon>Sar</taxon>
        <taxon>Stramenopiles</taxon>
        <taxon>Oomycota</taxon>
        <taxon>Peronosporomycetes</taxon>
        <taxon>Peronosporales</taxon>
        <taxon>Peronosporaceae</taxon>
        <taxon>Hyaloperonospora</taxon>
    </lineage>
</organism>
<reference evidence="3" key="1">
    <citation type="journal article" date="2010" name="Science">
        <title>Signatures of adaptation to obligate biotrophy in the Hyaloperonospora arabidopsidis genome.</title>
        <authorList>
            <person name="Baxter L."/>
            <person name="Tripathy S."/>
            <person name="Ishaque N."/>
            <person name="Boot N."/>
            <person name="Cabral A."/>
            <person name="Kemen E."/>
            <person name="Thines M."/>
            <person name="Ah-Fong A."/>
            <person name="Anderson R."/>
            <person name="Badejoko W."/>
            <person name="Bittner-Eddy P."/>
            <person name="Boore J.L."/>
            <person name="Chibucos M.C."/>
            <person name="Coates M."/>
            <person name="Dehal P."/>
            <person name="Delehaunty K."/>
            <person name="Dong S."/>
            <person name="Downton P."/>
            <person name="Dumas B."/>
            <person name="Fabro G."/>
            <person name="Fronick C."/>
            <person name="Fuerstenberg S.I."/>
            <person name="Fulton L."/>
            <person name="Gaulin E."/>
            <person name="Govers F."/>
            <person name="Hughes L."/>
            <person name="Humphray S."/>
            <person name="Jiang R.H."/>
            <person name="Judelson H."/>
            <person name="Kamoun S."/>
            <person name="Kyung K."/>
            <person name="Meijer H."/>
            <person name="Minx P."/>
            <person name="Morris P."/>
            <person name="Nelson J."/>
            <person name="Phuntumart V."/>
            <person name="Qutob D."/>
            <person name="Rehmany A."/>
            <person name="Rougon-Cardoso A."/>
            <person name="Ryden P."/>
            <person name="Torto-Alalibo T."/>
            <person name="Studholme D."/>
            <person name="Wang Y."/>
            <person name="Win J."/>
            <person name="Wood J."/>
            <person name="Clifton S.W."/>
            <person name="Rogers J."/>
            <person name="Van den Ackerveken G."/>
            <person name="Jones J.D."/>
            <person name="McDowell J.M."/>
            <person name="Beynon J."/>
            <person name="Tyler B.M."/>
        </authorList>
    </citation>
    <scope>NUCLEOTIDE SEQUENCE [LARGE SCALE GENOMIC DNA]</scope>
    <source>
        <strain evidence="3">Emoy2</strain>
    </source>
</reference>
<evidence type="ECO:0000313" key="3">
    <source>
        <dbReference type="Proteomes" id="UP000011713"/>
    </source>
</evidence>
<keyword evidence="3" id="KW-1185">Reference proteome</keyword>
<evidence type="ECO:0000313" key="2">
    <source>
        <dbReference type="EnsemblProtists" id="HpaP800103"/>
    </source>
</evidence>
<reference evidence="2" key="2">
    <citation type="submission" date="2015-06" db="UniProtKB">
        <authorList>
            <consortium name="EnsemblProtists"/>
        </authorList>
    </citation>
    <scope>IDENTIFICATION</scope>
    <source>
        <strain evidence="2">Emoy2</strain>
    </source>
</reference>
<protein>
    <submittedName>
        <fullName evidence="2">Uncharacterized protein</fullName>
    </submittedName>
</protein>
<dbReference type="AlphaFoldDB" id="M4B1F6"/>
<accession>M4B1F6</accession>
<dbReference type="InParanoid" id="M4B1F6"/>
<dbReference type="HOGENOM" id="CLU_2946543_0_0_1"/>
<dbReference type="VEuPathDB" id="FungiDB:HpaG800103"/>